<dbReference type="PROSITE" id="PS51257">
    <property type="entry name" value="PROKAR_LIPOPROTEIN"/>
    <property type="match status" value="1"/>
</dbReference>
<name>A0ABM9M9J3_9MYCO</name>
<keyword evidence="4" id="KW-1185">Reference proteome</keyword>
<reference evidence="3 4" key="1">
    <citation type="submission" date="2023-08" db="EMBL/GenBank/DDBJ databases">
        <authorList>
            <person name="Folkvardsen B D."/>
            <person name="Norman A."/>
        </authorList>
    </citation>
    <scope>NUCLEOTIDE SEQUENCE [LARGE SCALE GENOMIC DNA]</scope>
    <source>
        <strain evidence="3 4">Mu0050</strain>
    </source>
</reference>
<evidence type="ECO:0000256" key="1">
    <source>
        <dbReference type="SAM" id="MobiDB-lite"/>
    </source>
</evidence>
<feature type="signal peptide" evidence="2">
    <location>
        <begin position="1"/>
        <end position="21"/>
    </location>
</feature>
<keyword evidence="2" id="KW-0732">Signal</keyword>
<protein>
    <recommendedName>
        <fullName evidence="5">Lipoprotein</fullName>
    </recommendedName>
</protein>
<feature type="compositionally biased region" description="Basic and acidic residues" evidence="1">
    <location>
        <begin position="46"/>
        <end position="55"/>
    </location>
</feature>
<dbReference type="Proteomes" id="UP001190466">
    <property type="component" value="Chromosome"/>
</dbReference>
<feature type="compositionally biased region" description="Low complexity" evidence="1">
    <location>
        <begin position="23"/>
        <end position="45"/>
    </location>
</feature>
<feature type="chain" id="PRO_5045984732" description="Lipoprotein" evidence="2">
    <location>
        <begin position="22"/>
        <end position="197"/>
    </location>
</feature>
<evidence type="ECO:0000313" key="3">
    <source>
        <dbReference type="EMBL" id="CAJ1579760.1"/>
    </source>
</evidence>
<gene>
    <name evidence="3" type="ORF">MU0050_000674</name>
</gene>
<evidence type="ECO:0008006" key="5">
    <source>
        <dbReference type="Google" id="ProtNLM"/>
    </source>
</evidence>
<dbReference type="EMBL" id="OY726395">
    <property type="protein sequence ID" value="CAJ1579760.1"/>
    <property type="molecule type" value="Genomic_DNA"/>
</dbReference>
<proteinExistence type="predicted"/>
<sequence length="197" mass="20455">MNTKKYSIAALAAAAVMTLAACDTTTSGEPASAPSSVSASPSGSESFREQSREGMRRLERNAELGVPGPVIGQLVEAAAQDGSPLAFSWGEGCSWIRMPDGALWALHSGGGALVRDEKQLAWFRANPGALVAKECEQPAESLPTQPDPTVSTPFRWRDGATTKVSIGGRAYALPTQISERGAVLVAEDSAGPATPTN</sequence>
<organism evidence="3 4">
    <name type="scientific">[Mycobacterium] wendilense</name>
    <dbReference type="NCBI Taxonomy" id="3064284"/>
    <lineage>
        <taxon>Bacteria</taxon>
        <taxon>Bacillati</taxon>
        <taxon>Actinomycetota</taxon>
        <taxon>Actinomycetes</taxon>
        <taxon>Mycobacteriales</taxon>
        <taxon>Mycobacteriaceae</taxon>
        <taxon>Mycolicibacter</taxon>
    </lineage>
</organism>
<evidence type="ECO:0000256" key="2">
    <source>
        <dbReference type="SAM" id="SignalP"/>
    </source>
</evidence>
<feature type="region of interest" description="Disordered" evidence="1">
    <location>
        <begin position="23"/>
        <end position="55"/>
    </location>
</feature>
<accession>A0ABM9M9J3</accession>
<evidence type="ECO:0000313" key="4">
    <source>
        <dbReference type="Proteomes" id="UP001190466"/>
    </source>
</evidence>
<dbReference type="RefSeq" id="WP_316514257.1">
    <property type="nucleotide sequence ID" value="NZ_OY726395.1"/>
</dbReference>